<keyword evidence="5" id="KW-0670">Pyruvate</keyword>
<dbReference type="InterPro" id="IPR008920">
    <property type="entry name" value="TF_FadR/GntR_C"/>
</dbReference>
<dbReference type="Proteomes" id="UP000823201">
    <property type="component" value="Unassembled WGS sequence"/>
</dbReference>
<dbReference type="SUPFAM" id="SSF46785">
    <property type="entry name" value="Winged helix' DNA-binding domain"/>
    <property type="match status" value="1"/>
</dbReference>
<organism evidence="5 6">
    <name type="scientific">Sporolactobacillus spathodeae</name>
    <dbReference type="NCBI Taxonomy" id="1465502"/>
    <lineage>
        <taxon>Bacteria</taxon>
        <taxon>Bacillati</taxon>
        <taxon>Bacillota</taxon>
        <taxon>Bacilli</taxon>
        <taxon>Bacillales</taxon>
        <taxon>Sporolactobacillaceae</taxon>
        <taxon>Sporolactobacillus</taxon>
    </lineage>
</organism>
<accession>A0ABS2Q7Z8</accession>
<proteinExistence type="predicted"/>
<reference evidence="5 6" key="1">
    <citation type="submission" date="2021-01" db="EMBL/GenBank/DDBJ databases">
        <title>Genomic Encyclopedia of Type Strains, Phase IV (KMG-IV): sequencing the most valuable type-strain genomes for metagenomic binning, comparative biology and taxonomic classification.</title>
        <authorList>
            <person name="Goeker M."/>
        </authorList>
    </citation>
    <scope>NUCLEOTIDE SEQUENCE [LARGE SCALE GENOMIC DNA]</scope>
    <source>
        <strain evidence="5 6">DSM 100968</strain>
    </source>
</reference>
<dbReference type="SMART" id="SM00345">
    <property type="entry name" value="HTH_GNTR"/>
    <property type="match status" value="1"/>
</dbReference>
<keyword evidence="2" id="KW-0238">DNA-binding</keyword>
<evidence type="ECO:0000313" key="5">
    <source>
        <dbReference type="EMBL" id="MBM7657914.1"/>
    </source>
</evidence>
<feature type="domain" description="HTH gntR-type" evidence="4">
    <location>
        <begin position="16"/>
        <end position="84"/>
    </location>
</feature>
<dbReference type="Pfam" id="PF00392">
    <property type="entry name" value="GntR"/>
    <property type="match status" value="1"/>
</dbReference>
<dbReference type="SUPFAM" id="SSF48008">
    <property type="entry name" value="GntR ligand-binding domain-like"/>
    <property type="match status" value="1"/>
</dbReference>
<evidence type="ECO:0000256" key="3">
    <source>
        <dbReference type="ARBA" id="ARBA00023163"/>
    </source>
</evidence>
<comment type="caution">
    <text evidence="5">The sequence shown here is derived from an EMBL/GenBank/DDBJ whole genome shotgun (WGS) entry which is preliminary data.</text>
</comment>
<evidence type="ECO:0000256" key="2">
    <source>
        <dbReference type="ARBA" id="ARBA00023125"/>
    </source>
</evidence>
<name>A0ABS2Q7Z8_9BACL</name>
<evidence type="ECO:0000256" key="1">
    <source>
        <dbReference type="ARBA" id="ARBA00023015"/>
    </source>
</evidence>
<dbReference type="InterPro" id="IPR036388">
    <property type="entry name" value="WH-like_DNA-bd_sf"/>
</dbReference>
<dbReference type="PANTHER" id="PTHR43537">
    <property type="entry name" value="TRANSCRIPTIONAL REGULATOR, GNTR FAMILY"/>
    <property type="match status" value="1"/>
</dbReference>
<keyword evidence="6" id="KW-1185">Reference proteome</keyword>
<gene>
    <name evidence="5" type="ORF">JOC27_001364</name>
</gene>
<dbReference type="SMART" id="SM00895">
    <property type="entry name" value="FCD"/>
    <property type="match status" value="1"/>
</dbReference>
<keyword evidence="3" id="KW-0804">Transcription</keyword>
<dbReference type="CDD" id="cd07377">
    <property type="entry name" value="WHTH_GntR"/>
    <property type="match status" value="1"/>
</dbReference>
<dbReference type="PANTHER" id="PTHR43537:SF5">
    <property type="entry name" value="UXU OPERON TRANSCRIPTIONAL REGULATOR"/>
    <property type="match status" value="1"/>
</dbReference>
<dbReference type="InterPro" id="IPR011711">
    <property type="entry name" value="GntR_C"/>
</dbReference>
<dbReference type="InterPro" id="IPR000524">
    <property type="entry name" value="Tscrpt_reg_HTH_GntR"/>
</dbReference>
<dbReference type="PRINTS" id="PR00035">
    <property type="entry name" value="HTHGNTR"/>
</dbReference>
<dbReference type="Gene3D" id="1.20.120.530">
    <property type="entry name" value="GntR ligand-binding domain-like"/>
    <property type="match status" value="1"/>
</dbReference>
<dbReference type="InterPro" id="IPR036390">
    <property type="entry name" value="WH_DNA-bd_sf"/>
</dbReference>
<dbReference type="RefSeq" id="WP_239529966.1">
    <property type="nucleotide sequence ID" value="NZ_CBCRXA010000009.1"/>
</dbReference>
<evidence type="ECO:0000259" key="4">
    <source>
        <dbReference type="PROSITE" id="PS50949"/>
    </source>
</evidence>
<evidence type="ECO:0000313" key="6">
    <source>
        <dbReference type="Proteomes" id="UP000823201"/>
    </source>
</evidence>
<keyword evidence="1" id="KW-0805">Transcription regulation</keyword>
<dbReference type="Pfam" id="PF07729">
    <property type="entry name" value="FCD"/>
    <property type="match status" value="1"/>
</dbReference>
<dbReference type="EMBL" id="JAFBEV010000009">
    <property type="protein sequence ID" value="MBM7657914.1"/>
    <property type="molecule type" value="Genomic_DNA"/>
</dbReference>
<dbReference type="PROSITE" id="PS50949">
    <property type="entry name" value="HTH_GNTR"/>
    <property type="match status" value="1"/>
</dbReference>
<protein>
    <submittedName>
        <fullName evidence="5">GntR family transcriptional repressor for pyruvate dehydrogenase complex</fullName>
    </submittedName>
</protein>
<dbReference type="Gene3D" id="1.10.10.10">
    <property type="entry name" value="Winged helix-like DNA-binding domain superfamily/Winged helix DNA-binding domain"/>
    <property type="match status" value="1"/>
</dbReference>
<sequence>MKDGVSHLPIEPINNKKMYEKIADALMAMIRSGELKPGDRVAPVGDLAAQFGVGRSAVREALSALRAMGLIDMRQGEGTYIRSFSPETFSKYLSTGILMEERDIDDLLDVRELLESEAARRAATSKDSVLIQEIFKALDSMKEVKEDASIGEEADLAFHLAVARASGNRLLAQLMASVSEAIAELMRETRRIWIYSQDSAIKKMYQEHRMIVDAIAEGVPDRARQAMLDHLASVRQIIKQSD</sequence>